<dbReference type="EMBL" id="MTYJ01000195">
    <property type="protein sequence ID" value="OWA50535.1"/>
    <property type="molecule type" value="Genomic_DNA"/>
</dbReference>
<organism evidence="3 4">
    <name type="scientific">Hypsibius exemplaris</name>
    <name type="common">Freshwater tardigrade</name>
    <dbReference type="NCBI Taxonomy" id="2072580"/>
    <lineage>
        <taxon>Eukaryota</taxon>
        <taxon>Metazoa</taxon>
        <taxon>Ecdysozoa</taxon>
        <taxon>Tardigrada</taxon>
        <taxon>Eutardigrada</taxon>
        <taxon>Parachela</taxon>
        <taxon>Hypsibioidea</taxon>
        <taxon>Hypsibiidae</taxon>
        <taxon>Hypsibius</taxon>
    </lineage>
</organism>
<evidence type="ECO:0000313" key="4">
    <source>
        <dbReference type="Proteomes" id="UP000192578"/>
    </source>
</evidence>
<feature type="domain" description="DUF7920" evidence="2">
    <location>
        <begin position="157"/>
        <end position="357"/>
    </location>
</feature>
<reference evidence="4" key="1">
    <citation type="submission" date="2017-01" db="EMBL/GenBank/DDBJ databases">
        <title>Comparative genomics of anhydrobiosis in the tardigrade Hypsibius dujardini.</title>
        <authorList>
            <person name="Yoshida Y."/>
            <person name="Koutsovoulos G."/>
            <person name="Laetsch D."/>
            <person name="Stevens L."/>
            <person name="Kumar S."/>
            <person name="Horikawa D."/>
            <person name="Ishino K."/>
            <person name="Komine S."/>
            <person name="Tomita M."/>
            <person name="Blaxter M."/>
            <person name="Arakawa K."/>
        </authorList>
    </citation>
    <scope>NUCLEOTIDE SEQUENCE [LARGE SCALE GENOMIC DNA]</scope>
    <source>
        <strain evidence="4">Z151</strain>
    </source>
</reference>
<name>A0A9X6N9Q1_HYPEX</name>
<proteinExistence type="predicted"/>
<dbReference type="InterPro" id="IPR057680">
    <property type="entry name" value="DUF7920"/>
</dbReference>
<dbReference type="Proteomes" id="UP000192578">
    <property type="component" value="Unassembled WGS sequence"/>
</dbReference>
<comment type="caution">
    <text evidence="3">The sequence shown here is derived from an EMBL/GenBank/DDBJ whole genome shotgun (WGS) entry which is preliminary data.</text>
</comment>
<protein>
    <recommendedName>
        <fullName evidence="2">DUF7920 domain-containing protein</fullName>
    </recommendedName>
</protein>
<gene>
    <name evidence="3" type="ORF">BV898_15048</name>
</gene>
<sequence length="488" mass="55973">MATLISREELFKELVDSTDTSKLRRCLFDEVSQEDRTQNSTQWLSWVHRQTELKAVTFKVPAGILPAHLEGNLTDVKVSSKGPDDKVYDKSEDFRQCVARGNCILEMKNKKTGEYSADCVIFALKKFTGGLGDDDDRDIGDGFKWQKYFTKPITHAERVICTKKMNGEAAHFAVRWFGNDFYIIAGSKNVHLVFRTQEDIDKYSESRFLVARDVASTCLRFFEAMDVGLRCSLFSFFHHTKYTAVLEILLPHYQHVEDLSYLPAPELYFISWSKTDFSEGYKEEICISPDFGQKIAQRFQLKVTGYDAVLHADLADQLLKIRRGHGYEGEVLYFVDKNGDVIGLLKKKTIWYIIIRALREKAKNAASEFKVTKKSPSGQGKFELTKAVTSMKKRLLEIQQWMGMDDEAKDAWEKLSIGFLQWLATGLEERRIEGKVLFTMYPTLWTRYLKETGQTDHIGVQTVTTDDDPDKPLSELPDEDGELSDHDS</sequence>
<evidence type="ECO:0000313" key="3">
    <source>
        <dbReference type="EMBL" id="OWA50535.1"/>
    </source>
</evidence>
<dbReference type="PANTHER" id="PTHR38566:SF1">
    <property type="entry name" value="CHROMOSOME UNDETERMINED SCAFFOLD_18, WHOLE GENOME SHOTGUN SEQUENCE"/>
    <property type="match status" value="1"/>
</dbReference>
<dbReference type="AlphaFoldDB" id="A0A9X6N9Q1"/>
<accession>A0A9X6N9Q1</accession>
<evidence type="ECO:0000256" key="1">
    <source>
        <dbReference type="SAM" id="MobiDB-lite"/>
    </source>
</evidence>
<dbReference type="PANTHER" id="PTHR38566">
    <property type="entry name" value="RNA_LIG_T4_1 DOMAIN-CONTAINING PROTEIN"/>
    <property type="match status" value="1"/>
</dbReference>
<feature type="region of interest" description="Disordered" evidence="1">
    <location>
        <begin position="459"/>
        <end position="488"/>
    </location>
</feature>
<dbReference type="OrthoDB" id="430647at2759"/>
<evidence type="ECO:0000259" key="2">
    <source>
        <dbReference type="Pfam" id="PF25536"/>
    </source>
</evidence>
<dbReference type="Pfam" id="PF25536">
    <property type="entry name" value="DUF7920"/>
    <property type="match status" value="1"/>
</dbReference>
<keyword evidence="4" id="KW-1185">Reference proteome</keyword>